<dbReference type="Proteomes" id="UP001529369">
    <property type="component" value="Unassembled WGS sequence"/>
</dbReference>
<keyword evidence="10" id="KW-1185">Reference proteome</keyword>
<accession>A0ABT7ZZU2</accession>
<sequence>MKLDDTDRPLQLGEGRISGYLSIAFGTLSVLAVLCFMFPDYLTTPSLRVGYDLVLMRKLLAAGMVFSAGFGVLTFVLNRQKRLGALGILLTVLAAYLGGSSVEVGPRYDAPGFIGLDWFILDLLASAALFTALEKTVAHRRDQPILRSDFWHDGRYFIVNHLAIGIFLFMSVKAMPSLFSWTVNAGLQEWFGSLPGVVQFVAILVTADLMEYATHRAMHEVPALWRFHAVHHSVERMDWMAGSRLHFLEPLVTRTVVMLPAFVLGASDTPLLCYIVWAGFQAGLVHSNFGLEFGPLKYLVATPLFHHWHHSSEKEAIDTNYAAHLPMIDRLFGTYHMPRDRWPKKYGVAGAPLPKGMLRQFLYPFQRRQPPPTV</sequence>
<organism evidence="9 10">
    <name type="scientific">Paeniroseomonas aquatica</name>
    <dbReference type="NCBI Taxonomy" id="373043"/>
    <lineage>
        <taxon>Bacteria</taxon>
        <taxon>Pseudomonadati</taxon>
        <taxon>Pseudomonadota</taxon>
        <taxon>Alphaproteobacteria</taxon>
        <taxon>Acetobacterales</taxon>
        <taxon>Acetobacteraceae</taxon>
        <taxon>Paeniroseomonas</taxon>
    </lineage>
</organism>
<dbReference type="InterPro" id="IPR006694">
    <property type="entry name" value="Fatty_acid_hydroxylase"/>
</dbReference>
<evidence type="ECO:0000256" key="7">
    <source>
        <dbReference type="SAM" id="Phobius"/>
    </source>
</evidence>
<keyword evidence="4 9" id="KW-0560">Oxidoreductase</keyword>
<comment type="subcellular location">
    <subcellularLocation>
        <location evidence="1">Endomembrane system</location>
        <topology evidence="1">Multi-pass membrane protein</topology>
    </subcellularLocation>
</comment>
<dbReference type="Pfam" id="PF04116">
    <property type="entry name" value="FA_hydroxylase"/>
    <property type="match status" value="1"/>
</dbReference>
<dbReference type="InterPro" id="IPR051689">
    <property type="entry name" value="Sterol_desaturase/TMEM195"/>
</dbReference>
<evidence type="ECO:0000256" key="3">
    <source>
        <dbReference type="ARBA" id="ARBA00022989"/>
    </source>
</evidence>
<proteinExistence type="predicted"/>
<dbReference type="GO" id="GO:0016491">
    <property type="term" value="F:oxidoreductase activity"/>
    <property type="evidence" value="ECO:0007669"/>
    <property type="project" value="UniProtKB-KW"/>
</dbReference>
<evidence type="ECO:0000256" key="4">
    <source>
        <dbReference type="ARBA" id="ARBA00023002"/>
    </source>
</evidence>
<feature type="transmembrane region" description="Helical" evidence="7">
    <location>
        <begin position="83"/>
        <end position="102"/>
    </location>
</feature>
<feature type="transmembrane region" description="Helical" evidence="7">
    <location>
        <begin position="114"/>
        <end position="133"/>
    </location>
</feature>
<feature type="domain" description="Fatty acid hydroxylase" evidence="8">
    <location>
        <begin position="200"/>
        <end position="334"/>
    </location>
</feature>
<dbReference type="PANTHER" id="PTHR21624">
    <property type="entry name" value="STEROL DESATURASE-RELATED PROTEIN"/>
    <property type="match status" value="1"/>
</dbReference>
<keyword evidence="6 7" id="KW-0472">Membrane</keyword>
<name>A0ABT7ZZU2_9PROT</name>
<evidence type="ECO:0000313" key="9">
    <source>
        <dbReference type="EMBL" id="MDN3562989.1"/>
    </source>
</evidence>
<evidence type="ECO:0000256" key="6">
    <source>
        <dbReference type="ARBA" id="ARBA00023136"/>
    </source>
</evidence>
<keyword evidence="5" id="KW-0443">Lipid metabolism</keyword>
<evidence type="ECO:0000259" key="8">
    <source>
        <dbReference type="Pfam" id="PF04116"/>
    </source>
</evidence>
<dbReference type="RefSeq" id="WP_290314719.1">
    <property type="nucleotide sequence ID" value="NZ_JAUFPN010000009.1"/>
</dbReference>
<dbReference type="EC" id="1.-.-.-" evidence="9"/>
<reference evidence="10" key="1">
    <citation type="journal article" date="2019" name="Int. J. Syst. Evol. Microbiol.">
        <title>The Global Catalogue of Microorganisms (GCM) 10K type strain sequencing project: providing services to taxonomists for standard genome sequencing and annotation.</title>
        <authorList>
            <consortium name="The Broad Institute Genomics Platform"/>
            <consortium name="The Broad Institute Genome Sequencing Center for Infectious Disease"/>
            <person name="Wu L."/>
            <person name="Ma J."/>
        </authorList>
    </citation>
    <scope>NUCLEOTIDE SEQUENCE [LARGE SCALE GENOMIC DNA]</scope>
    <source>
        <strain evidence="10">CECT 7131</strain>
    </source>
</reference>
<dbReference type="PANTHER" id="PTHR21624:SF1">
    <property type="entry name" value="ALKYLGLYCEROL MONOOXYGENASE"/>
    <property type="match status" value="1"/>
</dbReference>
<feature type="transmembrane region" description="Helical" evidence="7">
    <location>
        <begin position="154"/>
        <end position="170"/>
    </location>
</feature>
<keyword evidence="3 7" id="KW-1133">Transmembrane helix</keyword>
<evidence type="ECO:0000256" key="2">
    <source>
        <dbReference type="ARBA" id="ARBA00022692"/>
    </source>
</evidence>
<keyword evidence="2 7" id="KW-0812">Transmembrane</keyword>
<evidence type="ECO:0000313" key="10">
    <source>
        <dbReference type="Proteomes" id="UP001529369"/>
    </source>
</evidence>
<evidence type="ECO:0000256" key="1">
    <source>
        <dbReference type="ARBA" id="ARBA00004127"/>
    </source>
</evidence>
<feature type="transmembrane region" description="Helical" evidence="7">
    <location>
        <begin position="59"/>
        <end position="76"/>
    </location>
</feature>
<gene>
    <name evidence="9" type="ORF">QWZ14_01165</name>
</gene>
<feature type="transmembrane region" description="Helical" evidence="7">
    <location>
        <begin position="20"/>
        <end position="39"/>
    </location>
</feature>
<dbReference type="EMBL" id="JAUFPN010000009">
    <property type="protein sequence ID" value="MDN3562989.1"/>
    <property type="molecule type" value="Genomic_DNA"/>
</dbReference>
<evidence type="ECO:0000256" key="5">
    <source>
        <dbReference type="ARBA" id="ARBA00023098"/>
    </source>
</evidence>
<comment type="caution">
    <text evidence="9">The sequence shown here is derived from an EMBL/GenBank/DDBJ whole genome shotgun (WGS) entry which is preliminary data.</text>
</comment>
<protein>
    <submittedName>
        <fullName evidence="9">Sterol desaturase family protein</fullName>
        <ecNumber evidence="9">1.-.-.-</ecNumber>
    </submittedName>
</protein>